<name>A0A8T1V6M7_9STRA</name>
<dbReference type="EMBL" id="JAGDFM010001425">
    <property type="protein sequence ID" value="KAG7375224.1"/>
    <property type="molecule type" value="Genomic_DNA"/>
</dbReference>
<dbReference type="InterPro" id="IPR002110">
    <property type="entry name" value="Ankyrin_rpt"/>
</dbReference>
<dbReference type="PROSITE" id="PS50297">
    <property type="entry name" value="ANK_REP_REGION"/>
    <property type="match status" value="3"/>
</dbReference>
<accession>A0A8T1V6M7</accession>
<dbReference type="PROSITE" id="PS50088">
    <property type="entry name" value="ANK_REPEAT"/>
    <property type="match status" value="3"/>
</dbReference>
<gene>
    <name evidence="2" type="ORF">PHYPSEUDO_002422</name>
</gene>
<feature type="repeat" description="ANK" evidence="1">
    <location>
        <begin position="61"/>
        <end position="93"/>
    </location>
</feature>
<keyword evidence="1" id="KW-0040">ANK repeat</keyword>
<dbReference type="AlphaFoldDB" id="A0A8T1V6M7"/>
<reference evidence="2" key="1">
    <citation type="submission" date="2021-02" db="EMBL/GenBank/DDBJ databases">
        <authorList>
            <person name="Palmer J.M."/>
        </authorList>
    </citation>
    <scope>NUCLEOTIDE SEQUENCE</scope>
    <source>
        <strain evidence="2">SCRP734</strain>
    </source>
</reference>
<comment type="caution">
    <text evidence="2">The sequence shown here is derived from an EMBL/GenBank/DDBJ whole genome shotgun (WGS) entry which is preliminary data.</text>
</comment>
<dbReference type="Pfam" id="PF12796">
    <property type="entry name" value="Ank_2"/>
    <property type="match status" value="2"/>
</dbReference>
<evidence type="ECO:0000256" key="1">
    <source>
        <dbReference type="PROSITE-ProRule" id="PRU00023"/>
    </source>
</evidence>
<dbReference type="PANTHER" id="PTHR24198">
    <property type="entry name" value="ANKYRIN REPEAT AND PROTEIN KINASE DOMAIN-CONTAINING PROTEIN"/>
    <property type="match status" value="1"/>
</dbReference>
<sequence length="583" mass="63786">MTDVHAAWLRAGASGDAAAMRQLYTQFPEWLDLQRSVGPATANSTSRARSCSWTDFHLRTIGASSIHTAAWNGELAILRFLLEAGQSPDTLGNEGVTPTMVAILRLTLMTMRCMIRGGEAIKRNILVDCRKEEGEQRVQVIAVIDLLFSFGADVNAHTQEGKTALHLSTSDDAYEVAKHLLDADANIDTQDESGKTALHYCVYEAGLLVTNLLLSRGANIDIEDGNGLTPLALAVQRANLNVLQLFMNHHDWVATPERHDFGGAVMLQAVECEQESVVRFLVDNDYAPVTVRNSKGETPMHRAILRRNPAMMELLLDLDRDGDNMTAVNRELETPAHYAARYGSHREVQTLLQCLMSALGDLQELPELGVENPLNAVDGKGTTSLYATGTASSDGRYGLEEGVAGADPTCSQEVRDAKAQLLLDHGALLFAPGFLTEELARGTADSSSHLVLPVQVQKCLQRWLTDPRTCNRDPAEQQPCDGDPHQSGEFPLEALTEICMRWITMTSYSGSPLILVASVTCAGYSHEVLPLLVGLPIHCDGFPSWLRQLEKYARHGAVHPFLLQLSEELATAWNSLAALGRRF</sequence>
<evidence type="ECO:0000313" key="2">
    <source>
        <dbReference type="EMBL" id="KAG7375224.1"/>
    </source>
</evidence>
<feature type="repeat" description="ANK" evidence="1">
    <location>
        <begin position="160"/>
        <end position="192"/>
    </location>
</feature>
<dbReference type="OrthoDB" id="194358at2759"/>
<feature type="repeat" description="ANK" evidence="1">
    <location>
        <begin position="193"/>
        <end position="225"/>
    </location>
</feature>
<dbReference type="SMART" id="SM00248">
    <property type="entry name" value="ANK"/>
    <property type="match status" value="7"/>
</dbReference>
<evidence type="ECO:0000313" key="3">
    <source>
        <dbReference type="Proteomes" id="UP000694044"/>
    </source>
</evidence>
<proteinExistence type="predicted"/>
<keyword evidence="3" id="KW-1185">Reference proteome</keyword>
<organism evidence="2 3">
    <name type="scientific">Phytophthora pseudosyringae</name>
    <dbReference type="NCBI Taxonomy" id="221518"/>
    <lineage>
        <taxon>Eukaryota</taxon>
        <taxon>Sar</taxon>
        <taxon>Stramenopiles</taxon>
        <taxon>Oomycota</taxon>
        <taxon>Peronosporomycetes</taxon>
        <taxon>Peronosporales</taxon>
        <taxon>Peronosporaceae</taxon>
        <taxon>Phytophthora</taxon>
    </lineage>
</organism>
<dbReference type="PANTHER" id="PTHR24198:SF165">
    <property type="entry name" value="ANKYRIN REPEAT-CONTAINING PROTEIN-RELATED"/>
    <property type="match status" value="1"/>
</dbReference>
<protein>
    <submittedName>
        <fullName evidence="2">Uncharacterized protein</fullName>
    </submittedName>
</protein>
<dbReference type="Proteomes" id="UP000694044">
    <property type="component" value="Unassembled WGS sequence"/>
</dbReference>